<keyword evidence="4 10" id="KW-0732">Signal</keyword>
<dbReference type="InterPro" id="IPR017853">
    <property type="entry name" value="GH"/>
</dbReference>
<dbReference type="GO" id="GO:0004565">
    <property type="term" value="F:beta-galactosidase activity"/>
    <property type="evidence" value="ECO:0007669"/>
    <property type="project" value="UniProtKB-EC"/>
</dbReference>
<dbReference type="PRINTS" id="PR00742">
    <property type="entry name" value="GLHYDRLASE35"/>
</dbReference>
<evidence type="ECO:0000313" key="13">
    <source>
        <dbReference type="Proteomes" id="UP001276659"/>
    </source>
</evidence>
<proteinExistence type="inferred from homology"/>
<keyword evidence="6" id="KW-0325">Glycoprotein</keyword>
<name>A0AAD9ZDU2_9LECA</name>
<feature type="chain" id="PRO_5042053828" description="Beta-galactosidase" evidence="10">
    <location>
        <begin position="22"/>
        <end position="1000"/>
    </location>
</feature>
<dbReference type="Gene3D" id="2.60.390.10">
    <property type="entry name" value="Beta-galactosidase, domain 3"/>
    <property type="match status" value="1"/>
</dbReference>
<dbReference type="InterPro" id="IPR008979">
    <property type="entry name" value="Galactose-bd-like_sf"/>
</dbReference>
<accession>A0AAD9ZDU2</accession>
<dbReference type="InterPro" id="IPR025972">
    <property type="entry name" value="BetaGal_dom3"/>
</dbReference>
<evidence type="ECO:0000256" key="8">
    <source>
        <dbReference type="RuleBase" id="RU000675"/>
    </source>
</evidence>
<dbReference type="PROSITE" id="PS01182">
    <property type="entry name" value="GLYCOSYL_HYDROL_F35"/>
    <property type="match status" value="1"/>
</dbReference>
<evidence type="ECO:0000256" key="9">
    <source>
        <dbReference type="RuleBase" id="RU003679"/>
    </source>
</evidence>
<dbReference type="SUPFAM" id="SSF117100">
    <property type="entry name" value="Beta-galactosidase LacA, domain 3"/>
    <property type="match status" value="1"/>
</dbReference>
<dbReference type="Pfam" id="PF10435">
    <property type="entry name" value="BetaGal_dom2"/>
    <property type="match status" value="1"/>
</dbReference>
<keyword evidence="7 8" id="KW-0326">Glycosidase</keyword>
<dbReference type="PANTHER" id="PTHR23421">
    <property type="entry name" value="BETA-GALACTOSIDASE RELATED"/>
    <property type="match status" value="1"/>
</dbReference>
<comment type="similarity">
    <text evidence="2 9">Belongs to the glycosyl hydrolase 35 family.</text>
</comment>
<comment type="caution">
    <text evidence="12">The sequence shown here is derived from an EMBL/GenBank/DDBJ whole genome shotgun (WGS) entry which is preliminary data.</text>
</comment>
<evidence type="ECO:0000256" key="1">
    <source>
        <dbReference type="ARBA" id="ARBA00001412"/>
    </source>
</evidence>
<dbReference type="Gene3D" id="2.102.20.10">
    <property type="entry name" value="Beta-galactosidase, domain 2"/>
    <property type="match status" value="1"/>
</dbReference>
<keyword evidence="13" id="KW-1185">Reference proteome</keyword>
<dbReference type="Pfam" id="PF01301">
    <property type="entry name" value="Glyco_hydro_35"/>
    <property type="match status" value="1"/>
</dbReference>
<dbReference type="InterPro" id="IPR031330">
    <property type="entry name" value="Gly_Hdrlase_35_cat"/>
</dbReference>
<dbReference type="Pfam" id="PF13363">
    <property type="entry name" value="BetaGal_dom3"/>
    <property type="match status" value="1"/>
</dbReference>
<evidence type="ECO:0000256" key="6">
    <source>
        <dbReference type="ARBA" id="ARBA00023180"/>
    </source>
</evidence>
<dbReference type="InterPro" id="IPR036833">
    <property type="entry name" value="BetaGal_dom3_sf"/>
</dbReference>
<keyword evidence="5 8" id="KW-0378">Hydrolase</keyword>
<dbReference type="InterPro" id="IPR018954">
    <property type="entry name" value="Betagal_dom2"/>
</dbReference>
<feature type="signal peptide" evidence="10">
    <location>
        <begin position="1"/>
        <end position="21"/>
    </location>
</feature>
<protein>
    <recommendedName>
        <fullName evidence="3 8">Beta-galactosidase</fullName>
        <ecNumber evidence="3 8">3.2.1.23</ecNumber>
    </recommendedName>
</protein>
<dbReference type="Pfam" id="PF13364">
    <property type="entry name" value="BetaGal_ABD2"/>
    <property type="match status" value="2"/>
</dbReference>
<dbReference type="EMBL" id="JASNWA010000006">
    <property type="protein sequence ID" value="KAK3174583.1"/>
    <property type="molecule type" value="Genomic_DNA"/>
</dbReference>
<evidence type="ECO:0000256" key="7">
    <source>
        <dbReference type="ARBA" id="ARBA00023295"/>
    </source>
</evidence>
<gene>
    <name evidence="12" type="ORF">OEA41_001829</name>
</gene>
<evidence type="ECO:0000256" key="2">
    <source>
        <dbReference type="ARBA" id="ARBA00009809"/>
    </source>
</evidence>
<dbReference type="Gene3D" id="3.20.20.80">
    <property type="entry name" value="Glycosidases"/>
    <property type="match status" value="1"/>
</dbReference>
<evidence type="ECO:0000259" key="11">
    <source>
        <dbReference type="SMART" id="SM01029"/>
    </source>
</evidence>
<dbReference type="Gene3D" id="2.60.120.260">
    <property type="entry name" value="Galactose-binding domain-like"/>
    <property type="match status" value="2"/>
</dbReference>
<dbReference type="InterPro" id="IPR025300">
    <property type="entry name" value="BetaGal_jelly_roll_dom"/>
</dbReference>
<dbReference type="SUPFAM" id="SSF51445">
    <property type="entry name" value="(Trans)glycosidases"/>
    <property type="match status" value="1"/>
</dbReference>
<evidence type="ECO:0000256" key="5">
    <source>
        <dbReference type="ARBA" id="ARBA00022801"/>
    </source>
</evidence>
<dbReference type="EC" id="3.2.1.23" evidence="3 8"/>
<evidence type="ECO:0000313" key="12">
    <source>
        <dbReference type="EMBL" id="KAK3174583.1"/>
    </source>
</evidence>
<dbReference type="AlphaFoldDB" id="A0AAD9ZDU2"/>
<feature type="domain" description="Beta-galactosidase" evidence="11">
    <location>
        <begin position="383"/>
        <end position="562"/>
    </location>
</feature>
<reference evidence="12" key="1">
    <citation type="submission" date="2022-11" db="EMBL/GenBank/DDBJ databases">
        <title>Chromosomal genome sequence assembly and mating type (MAT) locus characterization of the leprose asexual lichenized fungus Lepraria neglecta (Nyl.) Erichsen.</title>
        <authorList>
            <person name="Allen J.L."/>
            <person name="Pfeffer B."/>
        </authorList>
    </citation>
    <scope>NUCLEOTIDE SEQUENCE</scope>
    <source>
        <strain evidence="12">Allen 5258</strain>
    </source>
</reference>
<dbReference type="FunFam" id="2.60.120.260:FF:000065">
    <property type="entry name" value="Beta-galactosidase A"/>
    <property type="match status" value="1"/>
</dbReference>
<evidence type="ECO:0000256" key="10">
    <source>
        <dbReference type="SAM" id="SignalP"/>
    </source>
</evidence>
<dbReference type="InterPro" id="IPR001944">
    <property type="entry name" value="Glycoside_Hdrlase_35"/>
</dbReference>
<evidence type="ECO:0000256" key="3">
    <source>
        <dbReference type="ARBA" id="ARBA00012756"/>
    </source>
</evidence>
<dbReference type="SMART" id="SM01029">
    <property type="entry name" value="BetaGal_dom2"/>
    <property type="match status" value="1"/>
</dbReference>
<dbReference type="SUPFAM" id="SSF51011">
    <property type="entry name" value="Glycosyl hydrolase domain"/>
    <property type="match status" value="1"/>
</dbReference>
<dbReference type="InterPro" id="IPR037110">
    <property type="entry name" value="Betagal_dom2_sf"/>
</dbReference>
<dbReference type="Proteomes" id="UP001276659">
    <property type="component" value="Unassembled WGS sequence"/>
</dbReference>
<dbReference type="FunFam" id="3.20.20.80:FF:000040">
    <property type="entry name" value="Beta-galactosidase A"/>
    <property type="match status" value="1"/>
</dbReference>
<organism evidence="12 13">
    <name type="scientific">Lepraria neglecta</name>
    <dbReference type="NCBI Taxonomy" id="209136"/>
    <lineage>
        <taxon>Eukaryota</taxon>
        <taxon>Fungi</taxon>
        <taxon>Dikarya</taxon>
        <taxon>Ascomycota</taxon>
        <taxon>Pezizomycotina</taxon>
        <taxon>Lecanoromycetes</taxon>
        <taxon>OSLEUM clade</taxon>
        <taxon>Lecanoromycetidae</taxon>
        <taxon>Lecanorales</taxon>
        <taxon>Lecanorineae</taxon>
        <taxon>Stereocaulaceae</taxon>
        <taxon>Lepraria</taxon>
    </lineage>
</organism>
<dbReference type="GO" id="GO:0005975">
    <property type="term" value="P:carbohydrate metabolic process"/>
    <property type="evidence" value="ECO:0007669"/>
    <property type="project" value="InterPro"/>
</dbReference>
<dbReference type="SUPFAM" id="SSF49785">
    <property type="entry name" value="Galactose-binding domain-like"/>
    <property type="match status" value="2"/>
</dbReference>
<dbReference type="InterPro" id="IPR019801">
    <property type="entry name" value="Glyco_hydro_35_CS"/>
</dbReference>
<comment type="catalytic activity">
    <reaction evidence="1 8">
        <text>Hydrolysis of terminal non-reducing beta-D-galactose residues in beta-D-galactosides.</text>
        <dbReference type="EC" id="3.2.1.23"/>
    </reaction>
</comment>
<sequence length="1000" mass="108692">MAFSRLLIALVLSILSLQVVARALGRQPHELIKPYKRAALQDIVTWDQYSMSVHGKRIFFYSGEVHPFRLPVPGLYLDIFQKIKALGYTGVSFYIDWALLEGQQGTFTAEGVFALEPFFDAASQAGLYLLARPGPYINAETSGGGFPGWLQRTEEIYRTPAYVKYTDNYASNVGAILAKAQITNGGPIILLQIENEYSDALNGITFPNKNAGIVIPFLNNDIAPEGWFTPGNITGSVDIYGHDDYPMGFNCMVPSTWPVNSLPSNFRELHDLESPTTPFAIIENQGGSSDAWGGPGYGTCAAWFNEEAERVIYKNDFILGTAIINMYMTYGGTNWGNLGFPGIYTSYDYGAVIAEDRTIFREKYSEAKLDANFVMASGDVYLTAVPTESAVNGTMVSTDSLAVAPLKSGSTGFYVVRHSDYTSQESTKYRLTVPTSQGNIDIPQLSSTLTLNGRDSKIHVTDYNVGGTNMLYSSAEIFTWKAYDSYKVLILYGGPGETHEAAFATASNGKILEGSGVTIKPTSGSLQLNWAVTSGRKVIQIGTELFVYLLERYTNRDDAYNYWVLDLPSPSPVNNFHDPSNTAVIVQADYLLHTATIQGSTLALIGDINATTAIEVVGYPSSVTGVSFNQFGPSTAKNSWGVLGGLATYTAPTISLPVFTDLVWKVIDSLPEARPDYDDSNWVNADHTKSTNPFPFVTPTSLYGSDYGFNTGNLVYRGHFTANGNEDNAGTFSVSCTGGLAFGFSVWLDDTFLGSWAGDALIESNQQTLTLPALTAGQKVNLTVLVDTMGFEEAAPIGSNAMKTPRGIMNYGLSGHANTDVTWKITGNLGGEEYVDKTRGPLNEGGLYAERNGYHLPNPPSGPWEESKPFDSLFGAGVYFYTTSFDLNIPAGYDVPLSFEFERTAADASATQNYRCQLYVHGYQFGKFINNIGPQYSFPVPEGVLNYSGVNYIALSLWSLSSAGSAVESLQLISTATIQSGFETVALSPQPTWIARPGAY</sequence>
<evidence type="ECO:0000256" key="4">
    <source>
        <dbReference type="ARBA" id="ARBA00022729"/>
    </source>
</evidence>
<dbReference type="FunFam" id="2.102.20.10:FF:000001">
    <property type="entry name" value="Beta-galactosidase A"/>
    <property type="match status" value="1"/>
</dbReference>